<keyword evidence="6" id="KW-1185">Reference proteome</keyword>
<evidence type="ECO:0000313" key="5">
    <source>
        <dbReference type="EMBL" id="MCL6729060.1"/>
    </source>
</evidence>
<evidence type="ECO:0000256" key="3">
    <source>
        <dbReference type="ARBA" id="ARBA00022840"/>
    </source>
</evidence>
<gene>
    <name evidence="5" type="ORF">LZ538_03190</name>
</gene>
<name>A0ABT0RZN4_9SPHN</name>
<dbReference type="EMBL" id="JAMGBE010000001">
    <property type="protein sequence ID" value="MCL6729060.1"/>
    <property type="molecule type" value="Genomic_DNA"/>
</dbReference>
<proteinExistence type="inferred from homology"/>
<keyword evidence="3 5" id="KW-0067">ATP-binding</keyword>
<keyword evidence="2" id="KW-0547">Nucleotide-binding</keyword>
<evidence type="ECO:0000259" key="4">
    <source>
        <dbReference type="SMART" id="SM00382"/>
    </source>
</evidence>
<dbReference type="SMART" id="SM00382">
    <property type="entry name" value="AAA"/>
    <property type="match status" value="1"/>
</dbReference>
<dbReference type="CDD" id="cd19481">
    <property type="entry name" value="RecA-like_protease"/>
    <property type="match status" value="1"/>
</dbReference>
<comment type="similarity">
    <text evidence="1">Belongs to the AAA ATPase family.</text>
</comment>
<dbReference type="PANTHER" id="PTHR23073">
    <property type="entry name" value="26S PROTEASOME REGULATORY SUBUNIT"/>
    <property type="match status" value="1"/>
</dbReference>
<dbReference type="GO" id="GO:0005524">
    <property type="term" value="F:ATP binding"/>
    <property type="evidence" value="ECO:0007669"/>
    <property type="project" value="UniProtKB-KW"/>
</dbReference>
<evidence type="ECO:0000256" key="2">
    <source>
        <dbReference type="ARBA" id="ARBA00022741"/>
    </source>
</evidence>
<sequence>MAGPTDDVQLIPTGVRRISTDTEPDELVLPAETEQRLGWIADWLVQPLPVFREWGLQRYIDGGLRAIFRGPPGTGKTMAVTALGRSTERPVLQVDPRAIVSKSIGETEKNLHQLFDVAAEQKAIILFDEADALFGKRPHLKGAPDHHANEEIGHLLRRIEPYEGLAIVTSNAAGKLDEGILSRIDLIVDFPLPDEAARALLWRKILGTLKLPQGNDVDVERLAGEFDFSGVEILRCARLAAMLAAGGDRPVDMNLLESAAAQRAAMRGS</sequence>
<reference evidence="5" key="1">
    <citation type="submission" date="2022-05" db="EMBL/GenBank/DDBJ databases">
        <authorList>
            <person name="Jo J.-H."/>
            <person name="Im W.-T."/>
        </authorList>
    </citation>
    <scope>NUCLEOTIDE SEQUENCE</scope>
    <source>
        <strain evidence="5">SE220</strain>
    </source>
</reference>
<dbReference type="SUPFAM" id="SSF52540">
    <property type="entry name" value="P-loop containing nucleoside triphosphate hydrolases"/>
    <property type="match status" value="1"/>
</dbReference>
<dbReference type="InterPro" id="IPR003959">
    <property type="entry name" value="ATPase_AAA_core"/>
</dbReference>
<accession>A0ABT0RZN4</accession>
<evidence type="ECO:0000313" key="6">
    <source>
        <dbReference type="Proteomes" id="UP001165342"/>
    </source>
</evidence>
<dbReference type="RefSeq" id="WP_249830545.1">
    <property type="nucleotide sequence ID" value="NZ_JAMGBE010000001.1"/>
</dbReference>
<dbReference type="Proteomes" id="UP001165342">
    <property type="component" value="Unassembled WGS sequence"/>
</dbReference>
<dbReference type="InterPro" id="IPR027417">
    <property type="entry name" value="P-loop_NTPase"/>
</dbReference>
<dbReference type="Gene3D" id="3.40.50.300">
    <property type="entry name" value="P-loop containing nucleotide triphosphate hydrolases"/>
    <property type="match status" value="1"/>
</dbReference>
<organism evidence="5 6">
    <name type="scientific">Sphingomonas hankyongi</name>
    <dbReference type="NCBI Taxonomy" id="2908209"/>
    <lineage>
        <taxon>Bacteria</taxon>
        <taxon>Pseudomonadati</taxon>
        <taxon>Pseudomonadota</taxon>
        <taxon>Alphaproteobacteria</taxon>
        <taxon>Sphingomonadales</taxon>
        <taxon>Sphingomonadaceae</taxon>
        <taxon>Sphingomonas</taxon>
    </lineage>
</organism>
<protein>
    <submittedName>
        <fullName evidence="5">ATP-binding protein</fullName>
    </submittedName>
</protein>
<dbReference type="InterPro" id="IPR050221">
    <property type="entry name" value="26S_Proteasome_ATPase"/>
</dbReference>
<feature type="domain" description="AAA+ ATPase" evidence="4">
    <location>
        <begin position="62"/>
        <end position="194"/>
    </location>
</feature>
<evidence type="ECO:0000256" key="1">
    <source>
        <dbReference type="ARBA" id="ARBA00006914"/>
    </source>
</evidence>
<dbReference type="Pfam" id="PF00004">
    <property type="entry name" value="AAA"/>
    <property type="match status" value="1"/>
</dbReference>
<comment type="caution">
    <text evidence="5">The sequence shown here is derived from an EMBL/GenBank/DDBJ whole genome shotgun (WGS) entry which is preliminary data.</text>
</comment>
<dbReference type="InterPro" id="IPR003593">
    <property type="entry name" value="AAA+_ATPase"/>
</dbReference>